<reference evidence="7" key="1">
    <citation type="journal article" date="2019" name="Int. J. Syst. Evol. Microbiol.">
        <title>The Global Catalogue of Microorganisms (GCM) 10K type strain sequencing project: providing services to taxonomists for standard genome sequencing and annotation.</title>
        <authorList>
            <consortium name="The Broad Institute Genomics Platform"/>
            <consortium name="The Broad Institute Genome Sequencing Center for Infectious Disease"/>
            <person name="Wu L."/>
            <person name="Ma J."/>
        </authorList>
    </citation>
    <scope>NUCLEOTIDE SEQUENCE [LARGE SCALE GENOMIC DNA]</scope>
    <source>
        <strain evidence="7">CGMCC 1.12371</strain>
    </source>
</reference>
<feature type="transmembrane region" description="Helical" evidence="5">
    <location>
        <begin position="29"/>
        <end position="52"/>
    </location>
</feature>
<feature type="transmembrane region" description="Helical" evidence="5">
    <location>
        <begin position="105"/>
        <end position="126"/>
    </location>
</feature>
<dbReference type="EMBL" id="JBHTCA010000002">
    <property type="protein sequence ID" value="MFC7407716.1"/>
    <property type="molecule type" value="Genomic_DNA"/>
</dbReference>
<keyword evidence="3 5" id="KW-1133">Transmembrane helix</keyword>
<keyword evidence="7" id="KW-1185">Reference proteome</keyword>
<keyword evidence="4 5" id="KW-0472">Membrane</keyword>
<accession>A0ABW2QFD3</accession>
<evidence type="ECO:0000256" key="3">
    <source>
        <dbReference type="ARBA" id="ARBA00022989"/>
    </source>
</evidence>
<sequence>MATVDLLLLLVLLISVVIGAWRGLLYEVLSVIGWVAAFVLAQWWAVAVGEWLPLGEAAEPLRYAAGFALVFVAVAFAAGLLAWLVKKLVESVGLRPVDRTLGALFGLFRGAVVLLAVALVVVMTPLREADAWRESMGAQTLGHTLHNLRPLLPEPLVTYIP</sequence>
<evidence type="ECO:0000313" key="7">
    <source>
        <dbReference type="Proteomes" id="UP001596501"/>
    </source>
</evidence>
<evidence type="ECO:0000256" key="4">
    <source>
        <dbReference type="ARBA" id="ARBA00023136"/>
    </source>
</evidence>
<evidence type="ECO:0000256" key="1">
    <source>
        <dbReference type="ARBA" id="ARBA00004141"/>
    </source>
</evidence>
<dbReference type="Proteomes" id="UP001596501">
    <property type="component" value="Unassembled WGS sequence"/>
</dbReference>
<evidence type="ECO:0000256" key="2">
    <source>
        <dbReference type="ARBA" id="ARBA00022692"/>
    </source>
</evidence>
<dbReference type="InterPro" id="IPR003825">
    <property type="entry name" value="Colicin-V_CvpA"/>
</dbReference>
<proteinExistence type="predicted"/>
<keyword evidence="2 5" id="KW-0812">Transmembrane</keyword>
<feature type="transmembrane region" description="Helical" evidence="5">
    <location>
        <begin position="64"/>
        <end position="85"/>
    </location>
</feature>
<protein>
    <submittedName>
        <fullName evidence="6">CvpA family protein</fullName>
    </submittedName>
</protein>
<dbReference type="RefSeq" id="WP_382220111.1">
    <property type="nucleotide sequence ID" value="NZ_JBHTCA010000002.1"/>
</dbReference>
<comment type="caution">
    <text evidence="6">The sequence shown here is derived from an EMBL/GenBank/DDBJ whole genome shotgun (WGS) entry which is preliminary data.</text>
</comment>
<comment type="subcellular location">
    <subcellularLocation>
        <location evidence="1">Membrane</location>
        <topology evidence="1">Multi-pass membrane protein</topology>
    </subcellularLocation>
</comment>
<dbReference type="Pfam" id="PF02674">
    <property type="entry name" value="Colicin_V"/>
    <property type="match status" value="1"/>
</dbReference>
<organism evidence="6 7">
    <name type="scientific">Hydrogenophaga atypica</name>
    <dbReference type="NCBI Taxonomy" id="249409"/>
    <lineage>
        <taxon>Bacteria</taxon>
        <taxon>Pseudomonadati</taxon>
        <taxon>Pseudomonadota</taxon>
        <taxon>Betaproteobacteria</taxon>
        <taxon>Burkholderiales</taxon>
        <taxon>Comamonadaceae</taxon>
        <taxon>Hydrogenophaga</taxon>
    </lineage>
</organism>
<evidence type="ECO:0000256" key="5">
    <source>
        <dbReference type="SAM" id="Phobius"/>
    </source>
</evidence>
<dbReference type="PANTHER" id="PTHR36926">
    <property type="entry name" value="COLICIN V PRODUCTION PROTEIN"/>
    <property type="match status" value="1"/>
</dbReference>
<dbReference type="PANTHER" id="PTHR36926:SF1">
    <property type="entry name" value="COLICIN V PRODUCTION PROTEIN"/>
    <property type="match status" value="1"/>
</dbReference>
<gene>
    <name evidence="6" type="ORF">ACFQPB_02460</name>
</gene>
<dbReference type="InterPro" id="IPR052719">
    <property type="entry name" value="CvpA-like"/>
</dbReference>
<name>A0ABW2QFD3_9BURK</name>
<evidence type="ECO:0000313" key="6">
    <source>
        <dbReference type="EMBL" id="MFC7407716.1"/>
    </source>
</evidence>